<reference evidence="10" key="2">
    <citation type="submission" date="2020-09" db="EMBL/GenBank/DDBJ databases">
        <authorList>
            <person name="Sun Q."/>
            <person name="Ohkuma M."/>
        </authorList>
    </citation>
    <scope>NUCLEOTIDE SEQUENCE</scope>
    <source>
        <strain evidence="10">JCM 11219</strain>
    </source>
</reference>
<dbReference type="InterPro" id="IPR036259">
    <property type="entry name" value="MFS_trans_sf"/>
</dbReference>
<accession>A0A830E870</accession>
<comment type="subcellular location">
    <subcellularLocation>
        <location evidence="1">Cell membrane</location>
        <topology evidence="1">Multi-pass membrane protein</topology>
    </subcellularLocation>
</comment>
<keyword evidence="12" id="KW-1185">Reference proteome</keyword>
<feature type="transmembrane region" description="Helical" evidence="7">
    <location>
        <begin position="104"/>
        <end position="124"/>
    </location>
</feature>
<protein>
    <submittedName>
        <fullName evidence="10">MFS transporter</fullName>
    </submittedName>
</protein>
<dbReference type="EMBL" id="AP026830">
    <property type="protein sequence ID" value="BDR91460.1"/>
    <property type="molecule type" value="Genomic_DNA"/>
</dbReference>
<evidence type="ECO:0000256" key="1">
    <source>
        <dbReference type="ARBA" id="ARBA00004651"/>
    </source>
</evidence>
<keyword evidence="5 7" id="KW-1133">Transmembrane helix</keyword>
<dbReference type="GeneID" id="76206109"/>
<feature type="transmembrane region" description="Helical" evidence="7">
    <location>
        <begin position="145"/>
        <end position="168"/>
    </location>
</feature>
<dbReference type="PROSITE" id="PS00217">
    <property type="entry name" value="SUGAR_TRANSPORT_2"/>
    <property type="match status" value="1"/>
</dbReference>
<evidence type="ECO:0000313" key="10">
    <source>
        <dbReference type="EMBL" id="GGI73348.1"/>
    </source>
</evidence>
<dbReference type="InterPro" id="IPR005828">
    <property type="entry name" value="MFS_sugar_transport-like"/>
</dbReference>
<dbReference type="AlphaFoldDB" id="A0A830E870"/>
<dbReference type="PANTHER" id="PTHR43045">
    <property type="entry name" value="SHIKIMATE TRANSPORTER"/>
    <property type="match status" value="1"/>
</dbReference>
<feature type="transmembrane region" description="Helical" evidence="7">
    <location>
        <begin position="7"/>
        <end position="29"/>
    </location>
</feature>
<dbReference type="EMBL" id="BMNM01000002">
    <property type="protein sequence ID" value="GGI73348.1"/>
    <property type="molecule type" value="Genomic_DNA"/>
</dbReference>
<evidence type="ECO:0000313" key="11">
    <source>
        <dbReference type="Proteomes" id="UP000657075"/>
    </source>
</evidence>
<evidence type="ECO:0000256" key="6">
    <source>
        <dbReference type="ARBA" id="ARBA00023136"/>
    </source>
</evidence>
<evidence type="ECO:0000256" key="3">
    <source>
        <dbReference type="ARBA" id="ARBA00022475"/>
    </source>
</evidence>
<dbReference type="RefSeq" id="WP_188602764.1">
    <property type="nucleotide sequence ID" value="NZ_AP026830.1"/>
</dbReference>
<feature type="transmembrane region" description="Helical" evidence="7">
    <location>
        <begin position="234"/>
        <end position="251"/>
    </location>
</feature>
<feature type="transmembrane region" description="Helical" evidence="7">
    <location>
        <begin position="399"/>
        <end position="420"/>
    </location>
</feature>
<feature type="transmembrane region" description="Helical" evidence="7">
    <location>
        <begin position="78"/>
        <end position="98"/>
    </location>
</feature>
<proteinExistence type="predicted"/>
<dbReference type="Proteomes" id="UP001060771">
    <property type="component" value="Chromosome"/>
</dbReference>
<organism evidence="10 11">
    <name type="scientific">Vulcanisaeta souniana JCM 11219</name>
    <dbReference type="NCBI Taxonomy" id="1293586"/>
    <lineage>
        <taxon>Archaea</taxon>
        <taxon>Thermoproteota</taxon>
        <taxon>Thermoprotei</taxon>
        <taxon>Thermoproteales</taxon>
        <taxon>Thermoproteaceae</taxon>
        <taxon>Vulcanisaeta</taxon>
    </lineage>
</organism>
<dbReference type="OrthoDB" id="117970at2157"/>
<dbReference type="GO" id="GO:0005886">
    <property type="term" value="C:plasma membrane"/>
    <property type="evidence" value="ECO:0007669"/>
    <property type="project" value="UniProtKB-SubCell"/>
</dbReference>
<dbReference type="Pfam" id="PF00083">
    <property type="entry name" value="Sugar_tr"/>
    <property type="match status" value="2"/>
</dbReference>
<dbReference type="InterPro" id="IPR020846">
    <property type="entry name" value="MFS_dom"/>
</dbReference>
<name>A0A830E870_9CREN</name>
<sequence length="437" mass="48158">MVSMRLLAIISTSVGIGFEWYDFFLYSLLAPVIAELFFPSKVAVLSLLWYYLVFLIGFLGRPLGGIIFGHIGDRHGRIYALYFTLLFAGIASLVVAFLPTYYQIGIVAPIILAAMRFLDGVALGGEWGGSFSLTSEYINPNRRGLYSGILQSTVSIASLLISGLVLLLTYTLGSAGFRAIGWRILFGIGFIIAILGIIVRLRVEDSPVFRQLQSRGQVVKSPLSEALRKHWRQILIALFLVGVFNGIWYYMNYSFSIAYATSIAKEFSKPYVAYAVTQWGILIVSVIGIFASILFGYLSDLFGRRPQMLADAIFGIVFAWPYFLMLLSGNPTLVVIAIILGGLFVYYLAGAITPIVLVEMFPPQVRYSGISLAYQIGVGFLGGSAPLIMTYLIAATHNIYSPIYFMIGTGVLVLAMVLLVGETKGRLYMGEEILKQQ</sequence>
<keyword evidence="4 7" id="KW-0812">Transmembrane</keyword>
<reference evidence="12" key="3">
    <citation type="submission" date="2022-09" db="EMBL/GenBank/DDBJ databases">
        <title>Complete genome sequence of Vulcanisaeta souniana.</title>
        <authorList>
            <person name="Kato S."/>
            <person name="Itoh T."/>
            <person name="Ohkuma M."/>
        </authorList>
    </citation>
    <scope>NUCLEOTIDE SEQUENCE [LARGE SCALE GENOMIC DNA]</scope>
    <source>
        <strain evidence="12">JCM 11219</strain>
    </source>
</reference>
<feature type="transmembrane region" description="Helical" evidence="7">
    <location>
        <begin position="49"/>
        <end position="71"/>
    </location>
</feature>
<dbReference type="GO" id="GO:0022857">
    <property type="term" value="F:transmembrane transporter activity"/>
    <property type="evidence" value="ECO:0007669"/>
    <property type="project" value="InterPro"/>
</dbReference>
<feature type="transmembrane region" description="Helical" evidence="7">
    <location>
        <begin position="309"/>
        <end position="327"/>
    </location>
</feature>
<keyword evidence="6 7" id="KW-0472">Membrane</keyword>
<evidence type="ECO:0000259" key="8">
    <source>
        <dbReference type="PROSITE" id="PS50850"/>
    </source>
</evidence>
<dbReference type="Proteomes" id="UP000657075">
    <property type="component" value="Unassembled WGS sequence"/>
</dbReference>
<feature type="transmembrane region" description="Helical" evidence="7">
    <location>
        <begin position="370"/>
        <end position="393"/>
    </location>
</feature>
<evidence type="ECO:0000256" key="7">
    <source>
        <dbReference type="SAM" id="Phobius"/>
    </source>
</evidence>
<dbReference type="Gene3D" id="1.20.1250.20">
    <property type="entry name" value="MFS general substrate transporter like domains"/>
    <property type="match status" value="1"/>
</dbReference>
<keyword evidence="3" id="KW-1003">Cell membrane</keyword>
<dbReference type="InterPro" id="IPR005829">
    <property type="entry name" value="Sugar_transporter_CS"/>
</dbReference>
<evidence type="ECO:0000313" key="9">
    <source>
        <dbReference type="EMBL" id="BDR91460.1"/>
    </source>
</evidence>
<feature type="domain" description="Major facilitator superfamily (MFS) profile" evidence="8">
    <location>
        <begin position="8"/>
        <end position="426"/>
    </location>
</feature>
<keyword evidence="2" id="KW-0813">Transport</keyword>
<dbReference type="SUPFAM" id="SSF103473">
    <property type="entry name" value="MFS general substrate transporter"/>
    <property type="match status" value="1"/>
</dbReference>
<evidence type="ECO:0000313" key="12">
    <source>
        <dbReference type="Proteomes" id="UP001060771"/>
    </source>
</evidence>
<feature type="transmembrane region" description="Helical" evidence="7">
    <location>
        <begin position="180"/>
        <end position="201"/>
    </location>
</feature>
<dbReference type="PANTHER" id="PTHR43045:SF1">
    <property type="entry name" value="SHIKIMATE TRANSPORTER"/>
    <property type="match status" value="1"/>
</dbReference>
<dbReference type="PROSITE" id="PS50850">
    <property type="entry name" value="MFS"/>
    <property type="match status" value="1"/>
</dbReference>
<feature type="transmembrane region" description="Helical" evidence="7">
    <location>
        <begin position="271"/>
        <end position="297"/>
    </location>
</feature>
<evidence type="ECO:0000256" key="5">
    <source>
        <dbReference type="ARBA" id="ARBA00022989"/>
    </source>
</evidence>
<evidence type="ECO:0000256" key="4">
    <source>
        <dbReference type="ARBA" id="ARBA00022692"/>
    </source>
</evidence>
<reference evidence="10" key="1">
    <citation type="journal article" date="2014" name="Int. J. Syst. Evol. Microbiol.">
        <title>Complete genome sequence of Corynebacterium casei LMG S-19264T (=DSM 44701T), isolated from a smear-ripened cheese.</title>
        <authorList>
            <consortium name="US DOE Joint Genome Institute (JGI-PGF)"/>
            <person name="Walter F."/>
            <person name="Albersmeier A."/>
            <person name="Kalinowski J."/>
            <person name="Ruckert C."/>
        </authorList>
    </citation>
    <scope>NUCLEOTIDE SEQUENCE</scope>
    <source>
        <strain evidence="10">JCM 11219</strain>
    </source>
</reference>
<feature type="transmembrane region" description="Helical" evidence="7">
    <location>
        <begin position="333"/>
        <end position="358"/>
    </location>
</feature>
<evidence type="ECO:0000256" key="2">
    <source>
        <dbReference type="ARBA" id="ARBA00022448"/>
    </source>
</evidence>
<reference evidence="9" key="4">
    <citation type="journal article" date="2023" name="Microbiol. Resour. Announc.">
        <title>Complete Genome Sequence of Vulcanisaeta souniana Strain IC-059, a Hyperthermophilic Archaeon Isolated from Hot Spring Water in Japan.</title>
        <authorList>
            <person name="Kato S."/>
            <person name="Itoh T."/>
            <person name="Wu L."/>
            <person name="Ma J."/>
            <person name="Ohkuma M."/>
        </authorList>
    </citation>
    <scope>NUCLEOTIDE SEQUENCE</scope>
    <source>
        <strain evidence="9">JCM 11219</strain>
    </source>
</reference>
<gene>
    <name evidence="10" type="ORF">GCM10007112_07740</name>
    <name evidence="9" type="ORF">Vsou_05530</name>
</gene>